<accession>A0A2A3E1K9</accession>
<dbReference type="OrthoDB" id="6381952at2759"/>
<evidence type="ECO:0000313" key="3">
    <source>
        <dbReference type="Proteomes" id="UP000242457"/>
    </source>
</evidence>
<name>A0A2A3E1K9_APICC</name>
<evidence type="ECO:0000313" key="2">
    <source>
        <dbReference type="EMBL" id="PBC25414.1"/>
    </source>
</evidence>
<sequence length="195" mass="21980">MHIKTIETTENTIMSVNIEKEEPNTTISEFANMEITTNRQIFNSSTKKLKNMQNTNKRVSNLTNQTSKKSNKTRGETKNQKKTNKQNNNNKNKTKKTKKPKATLYGLASLKRSGDVSVNMMSDHTMIKTMFTLGPLILKVEKEFGRAAKKELRSATATTAEMSGKLSLRILHGGAATLNSIRVLQPKQNLFIENY</sequence>
<dbReference type="STRING" id="94128.A0A2A3E1K9"/>
<feature type="region of interest" description="Disordered" evidence="1">
    <location>
        <begin position="48"/>
        <end position="102"/>
    </location>
</feature>
<evidence type="ECO:0000256" key="1">
    <source>
        <dbReference type="SAM" id="MobiDB-lite"/>
    </source>
</evidence>
<dbReference type="AlphaFoldDB" id="A0A2A3E1K9"/>
<protein>
    <submittedName>
        <fullName evidence="2">Uncharacterized protein</fullName>
    </submittedName>
</protein>
<organism evidence="2 3">
    <name type="scientific">Apis cerana cerana</name>
    <name type="common">Oriental honeybee</name>
    <dbReference type="NCBI Taxonomy" id="94128"/>
    <lineage>
        <taxon>Eukaryota</taxon>
        <taxon>Metazoa</taxon>
        <taxon>Ecdysozoa</taxon>
        <taxon>Arthropoda</taxon>
        <taxon>Hexapoda</taxon>
        <taxon>Insecta</taxon>
        <taxon>Pterygota</taxon>
        <taxon>Neoptera</taxon>
        <taxon>Endopterygota</taxon>
        <taxon>Hymenoptera</taxon>
        <taxon>Apocrita</taxon>
        <taxon>Aculeata</taxon>
        <taxon>Apoidea</taxon>
        <taxon>Anthophila</taxon>
        <taxon>Apidae</taxon>
        <taxon>Apis</taxon>
    </lineage>
</organism>
<feature type="compositionally biased region" description="Basic residues" evidence="1">
    <location>
        <begin position="92"/>
        <end position="101"/>
    </location>
</feature>
<dbReference type="EMBL" id="KZ288467">
    <property type="protein sequence ID" value="PBC25414.1"/>
    <property type="molecule type" value="Genomic_DNA"/>
</dbReference>
<reference evidence="2 3" key="1">
    <citation type="submission" date="2014-07" db="EMBL/GenBank/DDBJ databases">
        <title>Genomic and transcriptomic analysis on Apis cerana provide comprehensive insights into honey bee biology.</title>
        <authorList>
            <person name="Diao Q."/>
            <person name="Sun L."/>
            <person name="Zheng H."/>
            <person name="Zheng H."/>
            <person name="Xu S."/>
            <person name="Wang S."/>
            <person name="Zeng Z."/>
            <person name="Hu F."/>
            <person name="Su S."/>
            <person name="Wu J."/>
        </authorList>
    </citation>
    <scope>NUCLEOTIDE SEQUENCE [LARGE SCALE GENOMIC DNA]</scope>
    <source>
        <tissue evidence="2">Pupae without intestine</tissue>
    </source>
</reference>
<dbReference type="Proteomes" id="UP000242457">
    <property type="component" value="Unassembled WGS sequence"/>
</dbReference>
<proteinExistence type="predicted"/>
<feature type="compositionally biased region" description="Polar residues" evidence="1">
    <location>
        <begin position="48"/>
        <end position="68"/>
    </location>
</feature>
<keyword evidence="3" id="KW-1185">Reference proteome</keyword>
<gene>
    <name evidence="2" type="ORF">APICC_09451</name>
</gene>